<dbReference type="GO" id="GO:0003729">
    <property type="term" value="F:mRNA binding"/>
    <property type="evidence" value="ECO:0007669"/>
    <property type="project" value="UniProtKB-ARBA"/>
</dbReference>
<evidence type="ECO:0000256" key="6">
    <source>
        <dbReference type="SAM" id="MobiDB-lite"/>
    </source>
</evidence>
<feature type="domain" description="C3H1-type" evidence="7">
    <location>
        <begin position="157"/>
        <end position="185"/>
    </location>
</feature>
<dbReference type="InterPro" id="IPR050974">
    <property type="entry name" value="Plant_ZF_CCCH"/>
</dbReference>
<dbReference type="EMBL" id="AMZH03000784">
    <property type="protein sequence ID" value="RRT81979.1"/>
    <property type="molecule type" value="Genomic_DNA"/>
</dbReference>
<sequence>MFEAKPIELNVTTYQGQQGSLVKRATSERLLRGRLVSHLFLWRVHETPTDKKPPKEARKSDALAQLQSQKNAKKARELTLPPRSPLLPILIDRTFDIPPPSIPHRRASPLLRWPSRMEPFEPASEPGQPRGAAETVLEGSMWKMELGSEEPPAYPERHGRPDCAYYMRTGTCGFGDGCRYNHPRDRRMSTIAPSHQQYPVITSWEVARSSMLPPSYMQGPYGPMLLFPGIMPDPGWSTFPVTPSPPMSTGGEQNTVLEESQYDSAAQTSRLHPAHSESYPMAVSYVLNLLLIMVNSKSAVQPCGHRQGPGFFVETGWWGPQVERGGTRVTRSDTCSNKVQVVTFCFVFALCPLVNSREVGRRASASFNDKSPADNGVSAADLLRPQAVVSFDDSVIFPSQSLGGGERRGLGKKSLSSNGTWIIDWNSESERNEDFEWDSDDEATTGDDAPSSDPPACPPGEVVLSSPWRSGPSNLALV</sequence>
<keyword evidence="3 5" id="KW-0862">Zinc</keyword>
<feature type="zinc finger region" description="C3H1-type" evidence="5">
    <location>
        <begin position="157"/>
        <end position="185"/>
    </location>
</feature>
<evidence type="ECO:0000259" key="7">
    <source>
        <dbReference type="PROSITE" id="PS50103"/>
    </source>
</evidence>
<dbReference type="SUPFAM" id="SSF90229">
    <property type="entry name" value="CCCH zinc finger"/>
    <property type="match status" value="1"/>
</dbReference>
<evidence type="ECO:0000256" key="4">
    <source>
        <dbReference type="ARBA" id="ARBA00023125"/>
    </source>
</evidence>
<evidence type="ECO:0000256" key="3">
    <source>
        <dbReference type="ARBA" id="ARBA00022833"/>
    </source>
</evidence>
<feature type="compositionally biased region" description="Polar residues" evidence="6">
    <location>
        <begin position="467"/>
        <end position="478"/>
    </location>
</feature>
<proteinExistence type="predicted"/>
<keyword evidence="1 5" id="KW-0479">Metal-binding</keyword>
<feature type="region of interest" description="Disordered" evidence="6">
    <location>
        <begin position="429"/>
        <end position="478"/>
    </location>
</feature>
<evidence type="ECO:0000256" key="5">
    <source>
        <dbReference type="PROSITE-ProRule" id="PRU00723"/>
    </source>
</evidence>
<dbReference type="InterPro" id="IPR036855">
    <property type="entry name" value="Znf_CCCH_sf"/>
</dbReference>
<feature type="compositionally biased region" description="Acidic residues" evidence="6">
    <location>
        <begin position="435"/>
        <end position="445"/>
    </location>
</feature>
<dbReference type="GO" id="GO:0008270">
    <property type="term" value="F:zinc ion binding"/>
    <property type="evidence" value="ECO:0007669"/>
    <property type="project" value="UniProtKB-KW"/>
</dbReference>
<feature type="region of interest" description="Disordered" evidence="6">
    <location>
        <begin position="47"/>
        <end position="79"/>
    </location>
</feature>
<dbReference type="Proteomes" id="UP000287651">
    <property type="component" value="Unassembled WGS sequence"/>
</dbReference>
<dbReference type="PROSITE" id="PS50103">
    <property type="entry name" value="ZF_C3H1"/>
    <property type="match status" value="1"/>
</dbReference>
<evidence type="ECO:0000256" key="1">
    <source>
        <dbReference type="ARBA" id="ARBA00022723"/>
    </source>
</evidence>
<keyword evidence="4" id="KW-0238">DNA-binding</keyword>
<evidence type="ECO:0000313" key="9">
    <source>
        <dbReference type="Proteomes" id="UP000287651"/>
    </source>
</evidence>
<keyword evidence="2 5" id="KW-0863">Zinc-finger</keyword>
<dbReference type="PANTHER" id="PTHR12506">
    <property type="entry name" value="PROTEIN PHOSPHATASE RELATED"/>
    <property type="match status" value="1"/>
</dbReference>
<dbReference type="SMART" id="SM00356">
    <property type="entry name" value="ZnF_C3H1"/>
    <property type="match status" value="1"/>
</dbReference>
<dbReference type="GO" id="GO:0003677">
    <property type="term" value="F:DNA binding"/>
    <property type="evidence" value="ECO:0007669"/>
    <property type="project" value="UniProtKB-KW"/>
</dbReference>
<dbReference type="InterPro" id="IPR000571">
    <property type="entry name" value="Znf_CCCH"/>
</dbReference>
<protein>
    <recommendedName>
        <fullName evidence="7">C3H1-type domain-containing protein</fullName>
    </recommendedName>
</protein>
<dbReference type="PANTHER" id="PTHR12506:SF41">
    <property type="entry name" value="ZINC FINGER CCCH DOMAIN-CONTAINING PROTEIN 58"/>
    <property type="match status" value="1"/>
</dbReference>
<evidence type="ECO:0000256" key="2">
    <source>
        <dbReference type="ARBA" id="ARBA00022771"/>
    </source>
</evidence>
<dbReference type="Gene3D" id="4.10.1000.10">
    <property type="entry name" value="Zinc finger, CCCH-type"/>
    <property type="match status" value="1"/>
</dbReference>
<dbReference type="Pfam" id="PF00642">
    <property type="entry name" value="zf-CCCH"/>
    <property type="match status" value="1"/>
</dbReference>
<gene>
    <name evidence="8" type="ORF">B296_00016773</name>
</gene>
<comment type="caution">
    <text evidence="8">The sequence shown here is derived from an EMBL/GenBank/DDBJ whole genome shotgun (WGS) entry which is preliminary data.</text>
</comment>
<name>A0A427B0E8_ENSVE</name>
<feature type="compositionally biased region" description="Basic and acidic residues" evidence="6">
    <location>
        <begin position="47"/>
        <end position="61"/>
    </location>
</feature>
<evidence type="ECO:0000313" key="8">
    <source>
        <dbReference type="EMBL" id="RRT81979.1"/>
    </source>
</evidence>
<accession>A0A427B0E8</accession>
<organism evidence="8 9">
    <name type="scientific">Ensete ventricosum</name>
    <name type="common">Abyssinian banana</name>
    <name type="synonym">Musa ensete</name>
    <dbReference type="NCBI Taxonomy" id="4639"/>
    <lineage>
        <taxon>Eukaryota</taxon>
        <taxon>Viridiplantae</taxon>
        <taxon>Streptophyta</taxon>
        <taxon>Embryophyta</taxon>
        <taxon>Tracheophyta</taxon>
        <taxon>Spermatophyta</taxon>
        <taxon>Magnoliopsida</taxon>
        <taxon>Liliopsida</taxon>
        <taxon>Zingiberales</taxon>
        <taxon>Musaceae</taxon>
        <taxon>Ensete</taxon>
    </lineage>
</organism>
<reference evidence="8 9" key="1">
    <citation type="journal article" date="2014" name="Agronomy (Basel)">
        <title>A Draft Genome Sequence for Ensete ventricosum, the Drought-Tolerant Tree Against Hunger.</title>
        <authorList>
            <person name="Harrison J."/>
            <person name="Moore K.A."/>
            <person name="Paszkiewicz K."/>
            <person name="Jones T."/>
            <person name="Grant M."/>
            <person name="Ambacheew D."/>
            <person name="Muzemil S."/>
            <person name="Studholme D.J."/>
        </authorList>
    </citation>
    <scope>NUCLEOTIDE SEQUENCE [LARGE SCALE GENOMIC DNA]</scope>
</reference>
<dbReference type="AlphaFoldDB" id="A0A427B0E8"/>